<keyword evidence="6 7" id="KW-0472">Membrane</keyword>
<name>A0A8J0T420_XENLA</name>
<feature type="transmembrane region" description="Helical" evidence="7">
    <location>
        <begin position="36"/>
        <end position="57"/>
    </location>
</feature>
<dbReference type="CTD" id="108696913"/>
<evidence type="ECO:0000256" key="5">
    <source>
        <dbReference type="ARBA" id="ARBA00023065"/>
    </source>
</evidence>
<dbReference type="GeneID" id="108696913"/>
<comment type="subcellular location">
    <subcellularLocation>
        <location evidence="1">Membrane</location>
        <topology evidence="1">Single-pass membrane protein</topology>
    </subcellularLocation>
</comment>
<evidence type="ECO:0000256" key="7">
    <source>
        <dbReference type="RuleBase" id="RU364131"/>
    </source>
</evidence>
<feature type="chain" id="PRO_5035337854" description="FXYD domain-containing ion transport regulator" evidence="7">
    <location>
        <begin position="21"/>
        <end position="88"/>
    </location>
</feature>
<dbReference type="OrthoDB" id="9888529at2759"/>
<dbReference type="GO" id="GO:0017080">
    <property type="term" value="F:sodium channel regulator activity"/>
    <property type="evidence" value="ECO:0007669"/>
    <property type="project" value="TreeGrafter"/>
</dbReference>
<dbReference type="GO" id="GO:0016020">
    <property type="term" value="C:membrane"/>
    <property type="evidence" value="ECO:0007669"/>
    <property type="project" value="UniProtKB-SubCell"/>
</dbReference>
<evidence type="ECO:0000313" key="8">
    <source>
        <dbReference type="Proteomes" id="UP000186698"/>
    </source>
</evidence>
<keyword evidence="3 7" id="KW-0813">Transport</keyword>
<evidence type="ECO:0000256" key="1">
    <source>
        <dbReference type="ARBA" id="ARBA00004167"/>
    </source>
</evidence>
<evidence type="ECO:0000256" key="2">
    <source>
        <dbReference type="ARBA" id="ARBA00005948"/>
    </source>
</evidence>
<reference evidence="9" key="1">
    <citation type="submission" date="2025-08" db="UniProtKB">
        <authorList>
            <consortium name="RefSeq"/>
        </authorList>
    </citation>
    <scope>IDENTIFICATION</scope>
    <source>
        <strain evidence="9">J_2021</strain>
        <tissue evidence="9">Erythrocytes</tissue>
    </source>
</reference>
<dbReference type="InterPro" id="IPR000272">
    <property type="entry name" value="Ion-transport_regulator_FXYD"/>
</dbReference>
<evidence type="ECO:0000256" key="3">
    <source>
        <dbReference type="ARBA" id="ARBA00022448"/>
    </source>
</evidence>
<comment type="similarity">
    <text evidence="2 7">Belongs to the FXYD family.</text>
</comment>
<dbReference type="KEGG" id="xla:108696913"/>
<evidence type="ECO:0000256" key="6">
    <source>
        <dbReference type="ARBA" id="ARBA00023136"/>
    </source>
</evidence>
<keyword evidence="8" id="KW-1185">Reference proteome</keyword>
<gene>
    <name evidence="9" type="primary">LOC108696913</name>
</gene>
<evidence type="ECO:0000313" key="9">
    <source>
        <dbReference type="RefSeq" id="XP_018082105.1"/>
    </source>
</evidence>
<dbReference type="RefSeq" id="XP_018082105.1">
    <property type="nucleotide sequence ID" value="XM_018226616.2"/>
</dbReference>
<sequence>MQEATIAAFLMLTALPGLHATGHPDNSQLYYDYESLKIGGLIVAGVLCAMGIIILLSGKCRCKFNQKQDIRNQAQEQQLITPGSASNC</sequence>
<dbReference type="GO" id="GO:0006811">
    <property type="term" value="P:monoatomic ion transport"/>
    <property type="evidence" value="ECO:0007669"/>
    <property type="project" value="UniProtKB-KW"/>
</dbReference>
<evidence type="ECO:0000256" key="4">
    <source>
        <dbReference type="ARBA" id="ARBA00022692"/>
    </source>
</evidence>
<dbReference type="Gene3D" id="1.20.5.780">
    <property type="entry name" value="Single helix bin"/>
    <property type="match status" value="1"/>
</dbReference>
<keyword evidence="7" id="KW-1133">Transmembrane helix</keyword>
<keyword evidence="4 7" id="KW-0812">Transmembrane</keyword>
<accession>A0A8J0T420</accession>
<proteinExistence type="inferred from homology"/>
<keyword evidence="5 7" id="KW-0406">Ion transport</keyword>
<dbReference type="AlphaFoldDB" id="A0A8J0T420"/>
<dbReference type="Pfam" id="PF02038">
    <property type="entry name" value="ATP1G1_PLM_MAT8"/>
    <property type="match status" value="1"/>
</dbReference>
<dbReference type="Proteomes" id="UP000186698">
    <property type="component" value="Chromosome 7L"/>
</dbReference>
<dbReference type="PANTHER" id="PTHR14132">
    <property type="entry name" value="SODIUM/POTASSIUM-TRANSPORTING ATPASE SUBUNIT GAMMA"/>
    <property type="match status" value="1"/>
</dbReference>
<dbReference type="CDD" id="cd20328">
    <property type="entry name" value="FXYD3-like"/>
    <property type="match status" value="1"/>
</dbReference>
<dbReference type="GO" id="GO:0043269">
    <property type="term" value="P:regulation of monoatomic ion transport"/>
    <property type="evidence" value="ECO:0007669"/>
    <property type="project" value="InterPro"/>
</dbReference>
<dbReference type="PANTHER" id="PTHR14132:SF11">
    <property type="entry name" value="FXYD DOMAIN-CONTAINING ION TRANSPORT REGULATOR 3"/>
    <property type="match status" value="1"/>
</dbReference>
<keyword evidence="7" id="KW-0732">Signal</keyword>
<organism evidence="8 9">
    <name type="scientific">Xenopus laevis</name>
    <name type="common">African clawed frog</name>
    <dbReference type="NCBI Taxonomy" id="8355"/>
    <lineage>
        <taxon>Eukaryota</taxon>
        <taxon>Metazoa</taxon>
        <taxon>Chordata</taxon>
        <taxon>Craniata</taxon>
        <taxon>Vertebrata</taxon>
        <taxon>Euteleostomi</taxon>
        <taxon>Amphibia</taxon>
        <taxon>Batrachia</taxon>
        <taxon>Anura</taxon>
        <taxon>Pipoidea</taxon>
        <taxon>Pipidae</taxon>
        <taxon>Xenopodinae</taxon>
        <taxon>Xenopus</taxon>
        <taxon>Xenopus</taxon>
    </lineage>
</organism>
<protein>
    <recommendedName>
        <fullName evidence="7">FXYD domain-containing ion transport regulator</fullName>
    </recommendedName>
</protein>
<feature type="signal peptide" evidence="7">
    <location>
        <begin position="1"/>
        <end position="20"/>
    </location>
</feature>